<sequence length="116" mass="13675">MVLSVIDFENMQQLQEHLNLKFKYIEHIKLLLTRMQWLSFNLKGITDIAILTKGYSGCMGQERIRCSDVANFNDLVDEMPEVEIKSKMIEQYLQEVFVNSTSYKQFEMSNVTSYYV</sequence>
<dbReference type="EMBL" id="KI280204">
    <property type="protein sequence ID" value="ESA17414.1"/>
    <property type="molecule type" value="Genomic_DNA"/>
</dbReference>
<accession>U9UAH7</accession>
<evidence type="ECO:0000313" key="1">
    <source>
        <dbReference type="EMBL" id="ESA17414.1"/>
    </source>
</evidence>
<dbReference type="AlphaFoldDB" id="U9UAH7"/>
<reference evidence="1" key="1">
    <citation type="submission" date="2013-07" db="EMBL/GenBank/DDBJ databases">
        <title>The genome of an arbuscular mycorrhizal fungus provides insights into the evolution of the oldest plant symbiosis.</title>
        <authorList>
            <consortium name="DOE Joint Genome Institute"/>
            <person name="Tisserant E."/>
            <person name="Malbreil M."/>
            <person name="Kuo A."/>
            <person name="Kohler A."/>
            <person name="Symeonidi A."/>
            <person name="Balestrini R."/>
            <person name="Charron P."/>
            <person name="Duensing N."/>
            <person name="Frei-dit-Frey N."/>
            <person name="Gianinazzi-Pearson V."/>
            <person name="Gilbert B."/>
            <person name="Handa Y."/>
            <person name="Hijri M."/>
            <person name="Kaul R."/>
            <person name="Kawaguchi M."/>
            <person name="Krajinski F."/>
            <person name="Lammers P."/>
            <person name="Lapierre D."/>
            <person name="Masclaux F.G."/>
            <person name="Murat C."/>
            <person name="Morin E."/>
            <person name="Ndikumana S."/>
            <person name="Pagni M."/>
            <person name="Petitpierre D."/>
            <person name="Requena N."/>
            <person name="Rosikiewicz P."/>
            <person name="Riley R."/>
            <person name="Saito K."/>
            <person name="San Clemente H."/>
            <person name="Shapiro H."/>
            <person name="van Tuinen D."/>
            <person name="Becard G."/>
            <person name="Bonfante P."/>
            <person name="Paszkowski U."/>
            <person name="Shachar-Hill Y."/>
            <person name="Young J.P."/>
            <person name="Sanders I.R."/>
            <person name="Henrissat B."/>
            <person name="Rensing S.A."/>
            <person name="Grigoriev I.V."/>
            <person name="Corradi N."/>
            <person name="Roux C."/>
            <person name="Martin F."/>
        </authorList>
    </citation>
    <scope>NUCLEOTIDE SEQUENCE</scope>
    <source>
        <strain evidence="1">DAOM 197198</strain>
    </source>
</reference>
<protein>
    <submittedName>
        <fullName evidence="1">Uncharacterized protein</fullName>
    </submittedName>
</protein>
<organism evidence="1">
    <name type="scientific">Rhizophagus irregularis (strain DAOM 181602 / DAOM 197198 / MUCL 43194)</name>
    <name type="common">Arbuscular mycorrhizal fungus</name>
    <name type="synonym">Glomus intraradices</name>
    <dbReference type="NCBI Taxonomy" id="747089"/>
    <lineage>
        <taxon>Eukaryota</taxon>
        <taxon>Fungi</taxon>
        <taxon>Fungi incertae sedis</taxon>
        <taxon>Mucoromycota</taxon>
        <taxon>Glomeromycotina</taxon>
        <taxon>Glomeromycetes</taxon>
        <taxon>Glomerales</taxon>
        <taxon>Glomeraceae</taxon>
        <taxon>Rhizophagus</taxon>
    </lineage>
</organism>
<dbReference type="HOGENOM" id="CLU_2098099_0_0_1"/>
<gene>
    <name evidence="1" type="ORF">GLOINDRAFT_93944</name>
</gene>
<proteinExistence type="predicted"/>
<name>U9UAH7_RHIID</name>